<feature type="domain" description="Prephenate dehydratase" evidence="8">
    <location>
        <begin position="2"/>
        <end position="173"/>
    </location>
</feature>
<dbReference type="UniPathway" id="UPA00121">
    <property type="reaction ID" value="UER00345"/>
</dbReference>
<sequence length="273" mass="29652">MKLATLGPAGTFSEVAAGLFQPEQDHDIQLLDNLVSCLASVGRECDAAVVPIENLTEGFVSPVVDYLVQRPLRIQAEIRIPVGFQCLSNSANPTQIWAQFVAAGQCNQYLHKLGLPIIHTASNAASLQALLAAEAASAAIVPQHISCPETLQILNNNIADNPRNETRFVVLSATSEEPEFNKDQRWKSSLLLIDDNDHPGLLVDSLQVFAKQQINLTSIVSRPAGSQFGDYHFFIDFDGHRSEQGVASALEELAAMNNIHWLGSYPAAEIGKQ</sequence>
<keyword evidence="6" id="KW-0456">Lyase</keyword>
<dbReference type="InterPro" id="IPR001086">
    <property type="entry name" value="Preph_deHydtase"/>
</dbReference>
<evidence type="ECO:0000256" key="3">
    <source>
        <dbReference type="ARBA" id="ARBA00022605"/>
    </source>
</evidence>
<comment type="catalytic activity">
    <reaction evidence="7">
        <text>prephenate + H(+) = 3-phenylpyruvate + CO2 + H2O</text>
        <dbReference type="Rhea" id="RHEA:21648"/>
        <dbReference type="ChEBI" id="CHEBI:15377"/>
        <dbReference type="ChEBI" id="CHEBI:15378"/>
        <dbReference type="ChEBI" id="CHEBI:16526"/>
        <dbReference type="ChEBI" id="CHEBI:18005"/>
        <dbReference type="ChEBI" id="CHEBI:29934"/>
        <dbReference type="EC" id="4.2.1.51"/>
    </reaction>
</comment>
<keyword evidence="4" id="KW-0057">Aromatic amino acid biosynthesis</keyword>
<accession>A0A432YRY3</accession>
<evidence type="ECO:0000256" key="2">
    <source>
        <dbReference type="ARBA" id="ARBA00013147"/>
    </source>
</evidence>
<proteinExistence type="predicted"/>
<reference evidence="10 11" key="1">
    <citation type="journal article" date="2011" name="Front. Microbiol.">
        <title>Genomic signatures of strain selection and enhancement in Bacillus atrophaeus var. globigii, a historical biowarfare simulant.</title>
        <authorList>
            <person name="Gibbons H.S."/>
            <person name="Broomall S.M."/>
            <person name="McNew L.A."/>
            <person name="Daligault H."/>
            <person name="Chapman C."/>
            <person name="Bruce D."/>
            <person name="Karavis M."/>
            <person name="Krepps M."/>
            <person name="McGregor P.A."/>
            <person name="Hong C."/>
            <person name="Park K.H."/>
            <person name="Akmal A."/>
            <person name="Feldman A."/>
            <person name="Lin J.S."/>
            <person name="Chang W.E."/>
            <person name="Higgs B.W."/>
            <person name="Demirev P."/>
            <person name="Lindquist J."/>
            <person name="Liem A."/>
            <person name="Fochler E."/>
            <person name="Read T.D."/>
            <person name="Tapia R."/>
            <person name="Johnson S."/>
            <person name="Bishop-Lilly K.A."/>
            <person name="Detter C."/>
            <person name="Han C."/>
            <person name="Sozhamannan S."/>
            <person name="Rosenzweig C.N."/>
            <person name="Skowronski E.W."/>
        </authorList>
    </citation>
    <scope>NUCLEOTIDE SEQUENCE [LARGE SCALE GENOMIC DNA]</scope>
    <source>
        <strain evidence="10 11">TPS4-2</strain>
    </source>
</reference>
<dbReference type="Pfam" id="PF00800">
    <property type="entry name" value="PDT"/>
    <property type="match status" value="1"/>
</dbReference>
<dbReference type="SUPFAM" id="SSF53850">
    <property type="entry name" value="Periplasmic binding protein-like II"/>
    <property type="match status" value="1"/>
</dbReference>
<evidence type="ECO:0000256" key="7">
    <source>
        <dbReference type="ARBA" id="ARBA00047848"/>
    </source>
</evidence>
<dbReference type="PANTHER" id="PTHR21022">
    <property type="entry name" value="PREPHENATE DEHYDRATASE P PROTEIN"/>
    <property type="match status" value="1"/>
</dbReference>
<evidence type="ECO:0000256" key="1">
    <source>
        <dbReference type="ARBA" id="ARBA00004741"/>
    </source>
</evidence>
<dbReference type="EMBL" id="PIQA01000004">
    <property type="protein sequence ID" value="RUO64435.1"/>
    <property type="molecule type" value="Genomic_DNA"/>
</dbReference>
<name>A0A432YRY3_9GAMM</name>
<dbReference type="GO" id="GO:0009094">
    <property type="term" value="P:L-phenylalanine biosynthetic process"/>
    <property type="evidence" value="ECO:0007669"/>
    <property type="project" value="UniProtKB-UniPathway"/>
</dbReference>
<dbReference type="GO" id="GO:0005737">
    <property type="term" value="C:cytoplasm"/>
    <property type="evidence" value="ECO:0007669"/>
    <property type="project" value="TreeGrafter"/>
</dbReference>
<comment type="pathway">
    <text evidence="1">Amino-acid biosynthesis; L-phenylalanine biosynthesis; phenylpyruvate from prephenate: step 1/1.</text>
</comment>
<keyword evidence="5" id="KW-0584">Phenylalanine biosynthesis</keyword>
<dbReference type="PROSITE" id="PS51171">
    <property type="entry name" value="PREPHENATE_DEHYDR_3"/>
    <property type="match status" value="1"/>
</dbReference>
<dbReference type="Proteomes" id="UP000288361">
    <property type="component" value="Unassembled WGS sequence"/>
</dbReference>
<evidence type="ECO:0000259" key="8">
    <source>
        <dbReference type="PROSITE" id="PS51171"/>
    </source>
</evidence>
<dbReference type="Gene3D" id="3.40.190.10">
    <property type="entry name" value="Periplasmic binding protein-like II"/>
    <property type="match status" value="2"/>
</dbReference>
<dbReference type="InterPro" id="IPR002912">
    <property type="entry name" value="ACT_dom"/>
</dbReference>
<protein>
    <recommendedName>
        <fullName evidence="2">prephenate dehydratase</fullName>
        <ecNumber evidence="2">4.2.1.51</ecNumber>
    </recommendedName>
</protein>
<dbReference type="InterPro" id="IPR045865">
    <property type="entry name" value="ACT-like_dom_sf"/>
</dbReference>
<dbReference type="PROSITE" id="PS51671">
    <property type="entry name" value="ACT"/>
    <property type="match status" value="1"/>
</dbReference>
<evidence type="ECO:0000256" key="6">
    <source>
        <dbReference type="ARBA" id="ARBA00023239"/>
    </source>
</evidence>
<dbReference type="CDD" id="cd04905">
    <property type="entry name" value="ACT_CM-PDT"/>
    <property type="match status" value="1"/>
</dbReference>
<comment type="caution">
    <text evidence="10">The sequence shown here is derived from an EMBL/GenBank/DDBJ whole genome shotgun (WGS) entry which is preliminary data.</text>
</comment>
<keyword evidence="3" id="KW-0028">Amino-acid biosynthesis</keyword>
<dbReference type="PANTHER" id="PTHR21022:SF19">
    <property type="entry name" value="PREPHENATE DEHYDRATASE-RELATED"/>
    <property type="match status" value="1"/>
</dbReference>
<dbReference type="SUPFAM" id="SSF55021">
    <property type="entry name" value="ACT-like"/>
    <property type="match status" value="1"/>
</dbReference>
<dbReference type="Gene3D" id="3.30.70.260">
    <property type="match status" value="1"/>
</dbReference>
<dbReference type="EC" id="4.2.1.51" evidence="2"/>
<dbReference type="GO" id="GO:0004664">
    <property type="term" value="F:prephenate dehydratase activity"/>
    <property type="evidence" value="ECO:0007669"/>
    <property type="project" value="UniProtKB-EC"/>
</dbReference>
<evidence type="ECO:0000313" key="11">
    <source>
        <dbReference type="Proteomes" id="UP000288361"/>
    </source>
</evidence>
<evidence type="ECO:0000256" key="4">
    <source>
        <dbReference type="ARBA" id="ARBA00023141"/>
    </source>
</evidence>
<evidence type="ECO:0000256" key="5">
    <source>
        <dbReference type="ARBA" id="ARBA00023222"/>
    </source>
</evidence>
<evidence type="ECO:0000259" key="9">
    <source>
        <dbReference type="PROSITE" id="PS51671"/>
    </source>
</evidence>
<dbReference type="AlphaFoldDB" id="A0A432YRY3"/>
<evidence type="ECO:0000313" key="10">
    <source>
        <dbReference type="EMBL" id="RUO64435.1"/>
    </source>
</evidence>
<dbReference type="Pfam" id="PF01842">
    <property type="entry name" value="ACT"/>
    <property type="match status" value="1"/>
</dbReference>
<dbReference type="RefSeq" id="WP_126752122.1">
    <property type="nucleotide sequence ID" value="NZ_JBHUMT010000001.1"/>
</dbReference>
<feature type="domain" description="ACT" evidence="9">
    <location>
        <begin position="190"/>
        <end position="267"/>
    </location>
</feature>
<organism evidence="10 11">
    <name type="scientific">Idiomarina piscisalsi</name>
    <dbReference type="NCBI Taxonomy" id="1096243"/>
    <lineage>
        <taxon>Bacteria</taxon>
        <taxon>Pseudomonadati</taxon>
        <taxon>Pseudomonadota</taxon>
        <taxon>Gammaproteobacteria</taxon>
        <taxon>Alteromonadales</taxon>
        <taxon>Idiomarinaceae</taxon>
        <taxon>Idiomarina</taxon>
    </lineage>
</organism>
<gene>
    <name evidence="10" type="ORF">CWI73_06985</name>
</gene>